<dbReference type="EMBL" id="BARV01019115">
    <property type="protein sequence ID" value="GAI27358.1"/>
    <property type="molecule type" value="Genomic_DNA"/>
</dbReference>
<evidence type="ECO:0008006" key="2">
    <source>
        <dbReference type="Google" id="ProtNLM"/>
    </source>
</evidence>
<dbReference type="InterPro" id="IPR050793">
    <property type="entry name" value="CMP-NeuNAc_synthase"/>
</dbReference>
<name>X1M7S8_9ZZZZ</name>
<protein>
    <recommendedName>
        <fullName evidence="2">Cytidylyltransferase</fullName>
    </recommendedName>
</protein>
<dbReference type="PANTHER" id="PTHR21485">
    <property type="entry name" value="HAD SUPERFAMILY MEMBERS CMAS AND KDSC"/>
    <property type="match status" value="1"/>
</dbReference>
<gene>
    <name evidence="1" type="ORF">S06H3_32188</name>
</gene>
<dbReference type="Gene3D" id="3.90.550.10">
    <property type="entry name" value="Spore Coat Polysaccharide Biosynthesis Protein SpsA, Chain A"/>
    <property type="match status" value="1"/>
</dbReference>
<sequence length="255" mass="29151">MPKVIAMIPILLGSERIKDKNLLLVNGKLLVDYVVTSCKQAGVFDAIYINSQHEIFKDIALKYGIEFYKRDPKRGGTACLMKNKSSDCKGERCPIQDHFIWDFMCNVESDYLFLIHTTSPLITPETIKKFVETMINEDYDSIASVIEEQTECFYEGNPINFDPNVTHLHKYLAPIQRFTGALSGWKSKSFKDSFSSDSLSERGPKYCGKVGLFPINKIEGIDIDTWEDLYLAEAYLTYKDTIKSRKGEYLSEITK</sequence>
<dbReference type="InterPro" id="IPR003329">
    <property type="entry name" value="Cytidylyl_trans"/>
</dbReference>
<dbReference type="AlphaFoldDB" id="X1M7S8"/>
<comment type="caution">
    <text evidence="1">The sequence shown here is derived from an EMBL/GenBank/DDBJ whole genome shotgun (WGS) entry which is preliminary data.</text>
</comment>
<accession>X1M7S8</accession>
<organism evidence="1">
    <name type="scientific">marine sediment metagenome</name>
    <dbReference type="NCBI Taxonomy" id="412755"/>
    <lineage>
        <taxon>unclassified sequences</taxon>
        <taxon>metagenomes</taxon>
        <taxon>ecological metagenomes</taxon>
    </lineage>
</organism>
<evidence type="ECO:0000313" key="1">
    <source>
        <dbReference type="EMBL" id="GAI27358.1"/>
    </source>
</evidence>
<dbReference type="GO" id="GO:0008781">
    <property type="term" value="F:N-acylneuraminate cytidylyltransferase activity"/>
    <property type="evidence" value="ECO:0007669"/>
    <property type="project" value="TreeGrafter"/>
</dbReference>
<reference evidence="1" key="1">
    <citation type="journal article" date="2014" name="Front. Microbiol.">
        <title>High frequency of phylogenetically diverse reductive dehalogenase-homologous genes in deep subseafloor sedimentary metagenomes.</title>
        <authorList>
            <person name="Kawai M."/>
            <person name="Futagami T."/>
            <person name="Toyoda A."/>
            <person name="Takaki Y."/>
            <person name="Nishi S."/>
            <person name="Hori S."/>
            <person name="Arai W."/>
            <person name="Tsubouchi T."/>
            <person name="Morono Y."/>
            <person name="Uchiyama I."/>
            <person name="Ito T."/>
            <person name="Fujiyama A."/>
            <person name="Inagaki F."/>
            <person name="Takami H."/>
        </authorList>
    </citation>
    <scope>NUCLEOTIDE SEQUENCE</scope>
    <source>
        <strain evidence="1">Expedition CK06-06</strain>
    </source>
</reference>
<dbReference type="PANTHER" id="PTHR21485:SF3">
    <property type="entry name" value="N-ACYLNEURAMINATE CYTIDYLYLTRANSFERASE"/>
    <property type="match status" value="1"/>
</dbReference>
<dbReference type="SUPFAM" id="SSF53448">
    <property type="entry name" value="Nucleotide-diphospho-sugar transferases"/>
    <property type="match status" value="1"/>
</dbReference>
<dbReference type="InterPro" id="IPR029044">
    <property type="entry name" value="Nucleotide-diphossugar_trans"/>
</dbReference>
<dbReference type="Pfam" id="PF02348">
    <property type="entry name" value="CTP_transf_3"/>
    <property type="match status" value="1"/>
</dbReference>
<proteinExistence type="predicted"/>